<evidence type="ECO:0000313" key="2">
    <source>
        <dbReference type="Proteomes" id="UP001208689"/>
    </source>
</evidence>
<dbReference type="EMBL" id="CP104013">
    <property type="protein sequence ID" value="UYP48521.1"/>
    <property type="molecule type" value="Genomic_DNA"/>
</dbReference>
<evidence type="ECO:0000313" key="1">
    <source>
        <dbReference type="EMBL" id="UYP48521.1"/>
    </source>
</evidence>
<proteinExistence type="predicted"/>
<gene>
    <name evidence="1" type="ORF">NEF87_004806</name>
</gene>
<keyword evidence="2" id="KW-1185">Reference proteome</keyword>
<accession>A0ABY6HYB4</accession>
<dbReference type="Proteomes" id="UP001208689">
    <property type="component" value="Chromosome"/>
</dbReference>
<organism evidence="1 2">
    <name type="scientific">Candidatus Lokiarchaeum ossiferum</name>
    <dbReference type="NCBI Taxonomy" id="2951803"/>
    <lineage>
        <taxon>Archaea</taxon>
        <taxon>Promethearchaeati</taxon>
        <taxon>Promethearchaeota</taxon>
        <taxon>Promethearchaeia</taxon>
        <taxon>Promethearchaeales</taxon>
        <taxon>Promethearchaeaceae</taxon>
        <taxon>Candidatus Lokiarchaeum</taxon>
    </lineage>
</organism>
<reference evidence="1" key="1">
    <citation type="submission" date="2022-09" db="EMBL/GenBank/DDBJ databases">
        <title>Actin cytoskeleton and complex cell architecture in an #Asgard archaeon.</title>
        <authorList>
            <person name="Ponce Toledo R.I."/>
            <person name="Schleper C."/>
            <person name="Rodrigues Oliveira T."/>
            <person name="Wollweber F."/>
            <person name="Xu J."/>
            <person name="Rittmann S."/>
            <person name="Klingl A."/>
            <person name="Pilhofer M."/>
        </authorList>
    </citation>
    <scope>NUCLEOTIDE SEQUENCE</scope>
    <source>
        <strain evidence="1">B-35</strain>
    </source>
</reference>
<sequence length="115" mass="13224">MEDNIDINSKLKNLLNILEDWGKTETNVPGVKIIKIPAKKDVPERLGIEINPVDSSGRSIKKTGNIVLTNMELFNMYSDLFNNQKIIELMEEIEDLRKELCPNSNDKHEKIVFKI</sequence>
<name>A0ABY6HYB4_9ARCH</name>
<protein>
    <submittedName>
        <fullName evidence="1">Uncharacterized protein</fullName>
    </submittedName>
</protein>